<dbReference type="CDD" id="cd11541">
    <property type="entry name" value="NTP-PPase_u4"/>
    <property type="match status" value="1"/>
</dbReference>
<dbReference type="EMBL" id="CP027776">
    <property type="protein sequence ID" value="AVP66326.1"/>
    <property type="molecule type" value="Genomic_DNA"/>
</dbReference>
<dbReference type="InterPro" id="IPR004518">
    <property type="entry name" value="MazG-like_dom"/>
</dbReference>
<evidence type="ECO:0000259" key="1">
    <source>
        <dbReference type="Pfam" id="PF03819"/>
    </source>
</evidence>
<dbReference type="RefSeq" id="WP_045516637.1">
    <property type="nucleotide sequence ID" value="NZ_CP027780.1"/>
</dbReference>
<accession>A0AAU8Z141</accession>
<proteinExistence type="predicted"/>
<dbReference type="PIRSF" id="PIRSF006639">
    <property type="entry name" value="UCP006639_pph"/>
    <property type="match status" value="1"/>
</dbReference>
<dbReference type="SUPFAM" id="SSF101386">
    <property type="entry name" value="all-alpha NTP pyrophosphatases"/>
    <property type="match status" value="1"/>
</dbReference>
<gene>
    <name evidence="2" type="ORF">C3B64_19695</name>
</gene>
<reference evidence="2 3" key="1">
    <citation type="submission" date="2018-01" db="EMBL/GenBank/DDBJ databases">
        <title>Genetic Diversity of Clostridium botulinum in seafood.</title>
        <authorList>
            <person name="Athira V."/>
            <person name="Arun Jyothi P.V."/>
            <person name="Lalitha K.V."/>
            <person name="Joseph T.C."/>
        </authorList>
    </citation>
    <scope>NUCLEOTIDE SEQUENCE [LARGE SCALE GENOMIC DNA]</scope>
    <source>
        <strain evidence="2 3">Mfbjulcb5</strain>
    </source>
</reference>
<dbReference type="InterPro" id="IPR011379">
    <property type="entry name" value="MazG-related_GP37"/>
</dbReference>
<dbReference type="AlphaFoldDB" id="A0AAU8Z141"/>
<evidence type="ECO:0000313" key="2">
    <source>
        <dbReference type="EMBL" id="AVP66326.1"/>
    </source>
</evidence>
<organism evidence="2 3">
    <name type="scientific">Clostridium botulinum</name>
    <dbReference type="NCBI Taxonomy" id="1491"/>
    <lineage>
        <taxon>Bacteria</taxon>
        <taxon>Bacillati</taxon>
        <taxon>Bacillota</taxon>
        <taxon>Clostridia</taxon>
        <taxon>Eubacteriales</taxon>
        <taxon>Clostridiaceae</taxon>
        <taxon>Clostridium</taxon>
    </lineage>
</organism>
<sequence length="110" mass="12758">MNFKEYQEKALKIKGDYTDNIDQLINGVMGITGESGEVIDIVKKYLYQGHELNHNKLINELGDTLWYINLIADAINISLEDIAKYNMDKLEKRYPKGCFRVEDSVNRVEE</sequence>
<dbReference type="Gene3D" id="1.10.287.1080">
    <property type="entry name" value="MazG-like"/>
    <property type="match status" value="1"/>
</dbReference>
<dbReference type="Proteomes" id="UP000238070">
    <property type="component" value="Chromosome"/>
</dbReference>
<evidence type="ECO:0000313" key="3">
    <source>
        <dbReference type="Proteomes" id="UP000238070"/>
    </source>
</evidence>
<feature type="domain" description="NTP pyrophosphohydrolase MazG-like" evidence="1">
    <location>
        <begin position="30"/>
        <end position="96"/>
    </location>
</feature>
<name>A0AAU8Z141_CLOBO</name>
<protein>
    <submittedName>
        <fullName evidence="2">Nucleotide pyrophosphohydrolase</fullName>
    </submittedName>
</protein>
<dbReference type="Pfam" id="PF03819">
    <property type="entry name" value="MazG"/>
    <property type="match status" value="1"/>
</dbReference>